<gene>
    <name evidence="1" type="ORF">V6250_08175</name>
</gene>
<evidence type="ECO:0000313" key="2">
    <source>
        <dbReference type="Proteomes" id="UP001374952"/>
    </source>
</evidence>
<accession>A0ACC6R2Y7</accession>
<evidence type="ECO:0000313" key="1">
    <source>
        <dbReference type="EMBL" id="MEL0604141.1"/>
    </source>
</evidence>
<dbReference type="Proteomes" id="UP001374952">
    <property type="component" value="Unassembled WGS sequence"/>
</dbReference>
<keyword evidence="2" id="KW-1185">Reference proteome</keyword>
<comment type="caution">
    <text evidence="1">The sequence shown here is derived from an EMBL/GenBank/DDBJ whole genome shotgun (WGS) entry which is preliminary data.</text>
</comment>
<reference evidence="1" key="1">
    <citation type="submission" date="2024-02" db="EMBL/GenBank/DDBJ databases">
        <title>Bacteria isolated from the canopy kelp, Nereocystis luetkeana.</title>
        <authorList>
            <person name="Pfister C.A."/>
            <person name="Younker I.T."/>
            <person name="Light S.H."/>
        </authorList>
    </citation>
    <scope>NUCLEOTIDE SEQUENCE</scope>
    <source>
        <strain evidence="1">TN.2.01</strain>
    </source>
</reference>
<protein>
    <submittedName>
        <fullName evidence="1">Heparin lyase I family protein</fullName>
    </submittedName>
</protein>
<keyword evidence="1" id="KW-0456">Lyase</keyword>
<organism evidence="1 2">
    <name type="scientific">Pseudoalteromonas undina</name>
    <dbReference type="NCBI Taxonomy" id="43660"/>
    <lineage>
        <taxon>Bacteria</taxon>
        <taxon>Pseudomonadati</taxon>
        <taxon>Pseudomonadota</taxon>
        <taxon>Gammaproteobacteria</taxon>
        <taxon>Alteromonadales</taxon>
        <taxon>Pseudoalteromonadaceae</taxon>
        <taxon>Pseudoalteromonas</taxon>
    </lineage>
</organism>
<sequence>MTTIKTPFALLLLTSLLGCSQNDTNNSDTSSKPIIHESFEQGGWNAENTTLPISTHQPGLDPSLPMNFLFAQLQGPHSFSIDESKARSGNYSAKLLWKANNPSQWNGDPQKLDNTDRKAMFHGKKAQSNISTVWYGFSAYFPSEHTQFTQNQGALFFQIHGARDGQSEPNRIPPVALNLKKQGFSLGYSWDSKQISTSTQGEGNDTLMIPANLAEYQDRWVDFVLKVNTNPFQEKGGITLWIDGKQAADIQNIQLGYHDKQGVYPSFGWYLWGEYVNRDQDVIMYLDDVRQAEGTDITYSNVAP</sequence>
<dbReference type="EMBL" id="JBAKAX010000006">
    <property type="protein sequence ID" value="MEL0604141.1"/>
    <property type="molecule type" value="Genomic_DNA"/>
</dbReference>
<proteinExistence type="predicted"/>
<name>A0ACC6R2Y7_9GAMM</name>